<dbReference type="AlphaFoldDB" id="A0A0F9H852"/>
<protein>
    <recommendedName>
        <fullName evidence="2">Plasmid replication protein RepL domain-containing protein</fullName>
    </recommendedName>
</protein>
<evidence type="ECO:0000313" key="1">
    <source>
        <dbReference type="EMBL" id="KKL77835.1"/>
    </source>
</evidence>
<name>A0A0F9H852_9ZZZZ</name>
<dbReference type="SUPFAM" id="SSF46785">
    <property type="entry name" value="Winged helix' DNA-binding domain"/>
    <property type="match status" value="1"/>
</dbReference>
<proteinExistence type="predicted"/>
<dbReference type="InterPro" id="IPR036390">
    <property type="entry name" value="WH_DNA-bd_sf"/>
</dbReference>
<accession>A0A0F9H852</accession>
<comment type="caution">
    <text evidence="1">The sequence shown here is derived from an EMBL/GenBank/DDBJ whole genome shotgun (WGS) entry which is preliminary data.</text>
</comment>
<reference evidence="1" key="1">
    <citation type="journal article" date="2015" name="Nature">
        <title>Complex archaea that bridge the gap between prokaryotes and eukaryotes.</title>
        <authorList>
            <person name="Spang A."/>
            <person name="Saw J.H."/>
            <person name="Jorgensen S.L."/>
            <person name="Zaremba-Niedzwiedzka K."/>
            <person name="Martijn J."/>
            <person name="Lind A.E."/>
            <person name="van Eijk R."/>
            <person name="Schleper C."/>
            <person name="Guy L."/>
            <person name="Ettema T.J."/>
        </authorList>
    </citation>
    <scope>NUCLEOTIDE SEQUENCE</scope>
</reference>
<sequence length="95" mass="11461">MGRFTQIRRRGIGKMKNKVMQIVTLTPLLKGSDIDRHKILSYIRSKDKYYVFYISEFEKKFKLKPGKIRKILLDLEKQKILIKIKGYPVFWKLKQ</sequence>
<gene>
    <name evidence="1" type="ORF">LCGC14_2030970</name>
</gene>
<evidence type="ECO:0008006" key="2">
    <source>
        <dbReference type="Google" id="ProtNLM"/>
    </source>
</evidence>
<dbReference type="EMBL" id="LAZR01023636">
    <property type="protein sequence ID" value="KKL77835.1"/>
    <property type="molecule type" value="Genomic_DNA"/>
</dbReference>
<organism evidence="1">
    <name type="scientific">marine sediment metagenome</name>
    <dbReference type="NCBI Taxonomy" id="412755"/>
    <lineage>
        <taxon>unclassified sequences</taxon>
        <taxon>metagenomes</taxon>
        <taxon>ecological metagenomes</taxon>
    </lineage>
</organism>